<dbReference type="InterPro" id="IPR013320">
    <property type="entry name" value="ConA-like_dom_sf"/>
</dbReference>
<protein>
    <recommendedName>
        <fullName evidence="6">Glycoside hydrolase family 5 domain-containing protein</fullName>
    </recommendedName>
</protein>
<evidence type="ECO:0000256" key="1">
    <source>
        <dbReference type="ARBA" id="ARBA00005641"/>
    </source>
</evidence>
<name>A0AAD7U6U3_9STRA</name>
<evidence type="ECO:0000313" key="7">
    <source>
        <dbReference type="EMBL" id="KAJ8598133.1"/>
    </source>
</evidence>
<feature type="compositionally biased region" description="Low complexity" evidence="4">
    <location>
        <begin position="489"/>
        <end position="500"/>
    </location>
</feature>
<dbReference type="Proteomes" id="UP001230188">
    <property type="component" value="Unassembled WGS sequence"/>
</dbReference>
<dbReference type="GO" id="GO:0004553">
    <property type="term" value="F:hydrolase activity, hydrolyzing O-glycosyl compounds"/>
    <property type="evidence" value="ECO:0007669"/>
    <property type="project" value="InterPro"/>
</dbReference>
<keyword evidence="8" id="KW-1185">Reference proteome</keyword>
<accession>A0AAD7U6U3</accession>
<dbReference type="Pfam" id="PF13385">
    <property type="entry name" value="Laminin_G_3"/>
    <property type="match status" value="1"/>
</dbReference>
<dbReference type="SUPFAM" id="SSF51445">
    <property type="entry name" value="(Trans)glycosidases"/>
    <property type="match status" value="1"/>
</dbReference>
<keyword evidence="5" id="KW-0732">Signal</keyword>
<dbReference type="PROSITE" id="PS00659">
    <property type="entry name" value="GLYCOSYL_HYDROL_F5"/>
    <property type="match status" value="1"/>
</dbReference>
<dbReference type="PANTHER" id="PTHR34142:SF1">
    <property type="entry name" value="GLYCOSIDE HYDROLASE FAMILY 5 DOMAIN-CONTAINING PROTEIN"/>
    <property type="match status" value="1"/>
</dbReference>
<dbReference type="InterPro" id="IPR017853">
    <property type="entry name" value="GH"/>
</dbReference>
<sequence>MVFLLKAFALISTVVVGRSNTTWLRASSRLAACETSVVKEFSKFALVTKNNAVIKGNADKPVAVGGELSTVEDWNQVTVAGTSYVGSLHATNNKITFAEGLAADGFPFDWEEVEALASKIAPSTNVHVIEQQADQVFDNFDFLDASDEHSKSNRNDGQTLVVFTGTEDVRISPVWGRCFGPSIIAPFARVLASDWCSVEGYIIAESYDANGIGQNLRGEGYGQELLCDREKTIAPTASPAPSVAPVSAPTPSPTASPTGCDLSFDDALVAHVPLSRADIAGCDVVGGTPVADRLGVTPGALYFGGSGYVECPEHMALDGNSSRSYCAWARAGVSNRFWNGLLRTGAEGECTLFDLRYRPELGRLRLDGSRGSGSTSACKSIFRSVSVPDPYDWHFFCVTYDGADVVVYVDGALFARSEGVALDTSTQNPLLIGRRWTGSISDVTIFSGNLAEKHVAQLYAGVCEVPAAPSLRPTAVPAAAPTPSPTVPPSTRGPTSTSEPTPSPPAKKNPVAAYGALKVEGSKIVSVKTGEPAQLRGMSLFWSNDGWGGEKFYDRGVVETLATEFERANLVRAAMGTDPEHSGSYYYSPASNRAKVETVVEAAIEFGMYVVIDWHSHDAQARTAAAADFFRDMAQKYGGFPNVIFEVYNEPDPQGDQGDDWPSIKAYAIEVIAAIRAYSSNLVVVGTPNWSQEVGAAAGSPIDDPNVAYAFHFYAAAHKEGLRSAIAEHATTIPLFCTEWGSVWYTGDGDVDEESTLEWIAWMDSHSISWANWALNDKNEGASFLKPGVSTTTGPWDTSDLTPSGLLVRSLLS</sequence>
<dbReference type="GO" id="GO:0000272">
    <property type="term" value="P:polysaccharide catabolic process"/>
    <property type="evidence" value="ECO:0007669"/>
    <property type="project" value="InterPro"/>
</dbReference>
<dbReference type="InterPro" id="IPR001547">
    <property type="entry name" value="Glyco_hydro_5"/>
</dbReference>
<dbReference type="Gene3D" id="2.60.120.200">
    <property type="match status" value="1"/>
</dbReference>
<dbReference type="Gene3D" id="3.20.20.80">
    <property type="entry name" value="Glycosidases"/>
    <property type="match status" value="1"/>
</dbReference>
<feature type="signal peptide" evidence="5">
    <location>
        <begin position="1"/>
        <end position="17"/>
    </location>
</feature>
<feature type="region of interest" description="Disordered" evidence="4">
    <location>
        <begin position="474"/>
        <end position="510"/>
    </location>
</feature>
<reference evidence="7" key="1">
    <citation type="submission" date="2023-01" db="EMBL/GenBank/DDBJ databases">
        <title>Metagenome sequencing of chrysophaentin producing Chrysophaeum taylorii.</title>
        <authorList>
            <person name="Davison J."/>
            <person name="Bewley C."/>
        </authorList>
    </citation>
    <scope>NUCLEOTIDE SEQUENCE</scope>
    <source>
        <strain evidence="7">NIES-1699</strain>
    </source>
</reference>
<gene>
    <name evidence="7" type="ORF">CTAYLR_007419</name>
</gene>
<keyword evidence="3" id="KW-0326">Glycosidase</keyword>
<keyword evidence="2" id="KW-0378">Hydrolase</keyword>
<dbReference type="InterPro" id="IPR018087">
    <property type="entry name" value="Glyco_hydro_5_CS"/>
</dbReference>
<dbReference type="SUPFAM" id="SSF49899">
    <property type="entry name" value="Concanavalin A-like lectins/glucanases"/>
    <property type="match status" value="1"/>
</dbReference>
<evidence type="ECO:0000256" key="3">
    <source>
        <dbReference type="ARBA" id="ARBA00023295"/>
    </source>
</evidence>
<evidence type="ECO:0000256" key="5">
    <source>
        <dbReference type="SAM" id="SignalP"/>
    </source>
</evidence>
<comment type="similarity">
    <text evidence="1">Belongs to the glycosyl hydrolase 5 (cellulase A) family.</text>
</comment>
<evidence type="ECO:0000259" key="6">
    <source>
        <dbReference type="Pfam" id="PF00150"/>
    </source>
</evidence>
<feature type="chain" id="PRO_5041979393" description="Glycoside hydrolase family 5 domain-containing protein" evidence="5">
    <location>
        <begin position="18"/>
        <end position="813"/>
    </location>
</feature>
<comment type="caution">
    <text evidence="7">The sequence shown here is derived from an EMBL/GenBank/DDBJ whole genome shotgun (WGS) entry which is preliminary data.</text>
</comment>
<dbReference type="EMBL" id="JAQMWT010000686">
    <property type="protein sequence ID" value="KAJ8598133.1"/>
    <property type="molecule type" value="Genomic_DNA"/>
</dbReference>
<proteinExistence type="inferred from homology"/>
<dbReference type="PANTHER" id="PTHR34142">
    <property type="entry name" value="ENDO-BETA-1,4-GLUCANASE A"/>
    <property type="match status" value="1"/>
</dbReference>
<dbReference type="Pfam" id="PF00150">
    <property type="entry name" value="Cellulase"/>
    <property type="match status" value="1"/>
</dbReference>
<organism evidence="7 8">
    <name type="scientific">Chrysophaeum taylorii</name>
    <dbReference type="NCBI Taxonomy" id="2483200"/>
    <lineage>
        <taxon>Eukaryota</taxon>
        <taxon>Sar</taxon>
        <taxon>Stramenopiles</taxon>
        <taxon>Ochrophyta</taxon>
        <taxon>Pelagophyceae</taxon>
        <taxon>Pelagomonadales</taxon>
        <taxon>Pelagomonadaceae</taxon>
        <taxon>Chrysophaeum</taxon>
    </lineage>
</organism>
<evidence type="ECO:0000256" key="4">
    <source>
        <dbReference type="SAM" id="MobiDB-lite"/>
    </source>
</evidence>
<feature type="domain" description="Glycoside hydrolase family 5" evidence="6">
    <location>
        <begin position="529"/>
        <end position="779"/>
    </location>
</feature>
<dbReference type="AlphaFoldDB" id="A0AAD7U6U3"/>
<evidence type="ECO:0000313" key="8">
    <source>
        <dbReference type="Proteomes" id="UP001230188"/>
    </source>
</evidence>
<evidence type="ECO:0000256" key="2">
    <source>
        <dbReference type="ARBA" id="ARBA00022801"/>
    </source>
</evidence>